<evidence type="ECO:0000256" key="1">
    <source>
        <dbReference type="ARBA" id="ARBA00004651"/>
    </source>
</evidence>
<dbReference type="SUPFAM" id="SSF161098">
    <property type="entry name" value="MetI-like"/>
    <property type="match status" value="1"/>
</dbReference>
<feature type="transmembrane region" description="Helical" evidence="7">
    <location>
        <begin position="119"/>
        <end position="138"/>
    </location>
</feature>
<feature type="transmembrane region" description="Helical" evidence="7">
    <location>
        <begin position="193"/>
        <end position="218"/>
    </location>
</feature>
<dbReference type="HOGENOM" id="CLU_016047_1_2_9"/>
<comment type="similarity">
    <text evidence="7">Belongs to the binding-protein-dependent transport system permease family.</text>
</comment>
<evidence type="ECO:0000259" key="8">
    <source>
        <dbReference type="PROSITE" id="PS50928"/>
    </source>
</evidence>
<feature type="transmembrane region" description="Helical" evidence="7">
    <location>
        <begin position="85"/>
        <end position="107"/>
    </location>
</feature>
<feature type="transmembrane region" description="Helical" evidence="7">
    <location>
        <begin position="150"/>
        <end position="173"/>
    </location>
</feature>
<feature type="transmembrane region" description="Helical" evidence="7">
    <location>
        <begin position="20"/>
        <end position="45"/>
    </location>
</feature>
<evidence type="ECO:0000313" key="9">
    <source>
        <dbReference type="EMBL" id="AFC28565.1"/>
    </source>
</evidence>
<evidence type="ECO:0000256" key="6">
    <source>
        <dbReference type="ARBA" id="ARBA00023136"/>
    </source>
</evidence>
<evidence type="ECO:0000256" key="2">
    <source>
        <dbReference type="ARBA" id="ARBA00022448"/>
    </source>
</evidence>
<dbReference type="Proteomes" id="UP000007523">
    <property type="component" value="Chromosome"/>
</dbReference>
<gene>
    <name evidence="9" type="ORF">PM3016_1647</name>
</gene>
<dbReference type="Pfam" id="PF00528">
    <property type="entry name" value="BPD_transp_1"/>
    <property type="match status" value="1"/>
</dbReference>
<evidence type="ECO:0000313" key="10">
    <source>
        <dbReference type="Proteomes" id="UP000007523"/>
    </source>
</evidence>
<proteinExistence type="inferred from homology"/>
<evidence type="ECO:0000256" key="5">
    <source>
        <dbReference type="ARBA" id="ARBA00022989"/>
    </source>
</evidence>
<keyword evidence="6 7" id="KW-0472">Membrane</keyword>
<dbReference type="Gene3D" id="1.10.3720.10">
    <property type="entry name" value="MetI-like"/>
    <property type="match status" value="1"/>
</dbReference>
<dbReference type="InterPro" id="IPR000515">
    <property type="entry name" value="MetI-like"/>
</dbReference>
<dbReference type="GO" id="GO:0055085">
    <property type="term" value="P:transmembrane transport"/>
    <property type="evidence" value="ECO:0007669"/>
    <property type="project" value="InterPro"/>
</dbReference>
<dbReference type="KEGG" id="pmq:PM3016_1647"/>
<dbReference type="PANTHER" id="PTHR43744:SF3">
    <property type="entry name" value="LACTOSE TRANSPORT SYSTEM PERMEASE PROTEIN LACG"/>
    <property type="match status" value="1"/>
</dbReference>
<feature type="domain" description="ABC transmembrane type-1" evidence="8">
    <location>
        <begin position="82"/>
        <end position="272"/>
    </location>
</feature>
<comment type="subcellular location">
    <subcellularLocation>
        <location evidence="1 7">Cell membrane</location>
        <topology evidence="1 7">Multi-pass membrane protein</topology>
    </subcellularLocation>
</comment>
<evidence type="ECO:0000256" key="3">
    <source>
        <dbReference type="ARBA" id="ARBA00022475"/>
    </source>
</evidence>
<protein>
    <submittedName>
        <fullName evidence="9">Binding-protein-dependent transport systems inner membrane component</fullName>
    </submittedName>
</protein>
<keyword evidence="3" id="KW-1003">Cell membrane</keyword>
<keyword evidence="4 7" id="KW-0812">Transmembrane</keyword>
<dbReference type="RefSeq" id="WP_014369116.1">
    <property type="nucleotide sequence ID" value="NC_016935.1"/>
</dbReference>
<dbReference type="PANTHER" id="PTHR43744">
    <property type="entry name" value="ABC TRANSPORTER PERMEASE PROTEIN MG189-RELATED-RELATED"/>
    <property type="match status" value="1"/>
</dbReference>
<organism evidence="9 10">
    <name type="scientific">Paenibacillus mucilaginosus 3016</name>
    <dbReference type="NCBI Taxonomy" id="1116391"/>
    <lineage>
        <taxon>Bacteria</taxon>
        <taxon>Bacillati</taxon>
        <taxon>Bacillota</taxon>
        <taxon>Bacilli</taxon>
        <taxon>Bacillales</taxon>
        <taxon>Paenibacillaceae</taxon>
        <taxon>Paenibacillus</taxon>
    </lineage>
</organism>
<keyword evidence="10" id="KW-1185">Reference proteome</keyword>
<sequence>MRKHRSMESGLVVNHPLLRLLNYALLLGFVILVIAPILIVFLVSFKSNQEYMYSQVWDLPQSFLNFDNFKVYWKRGKMLLGFQNVGILIVVSLITSIFMGTMVAYVVTRFKFRGRKLILGLYVFAAVLPTTTTAIATFTVIKSLALYNTLYAGLLLYSAAGVLDIYMFMQFMYKIPTELDQSARVEGASYFRVYWSVILPLMRPAIATISILKVVGIYNDFFIPTVYMPSSKLSTITSGLMLFTQDRMSQWNVLSAGIIAVLLPTLIIYLAAQRFIISGVTDGAVKS</sequence>
<evidence type="ECO:0000256" key="4">
    <source>
        <dbReference type="ARBA" id="ARBA00022692"/>
    </source>
</evidence>
<reference evidence="9 10" key="1">
    <citation type="journal article" date="2012" name="J. Bacteriol.">
        <title>Complete Genome Sequence of Paenibacillus mucilaginosus 3016, a Bacterium Functional as Microbial Fertilizer.</title>
        <authorList>
            <person name="Ma M."/>
            <person name="Wang Z."/>
            <person name="Li L."/>
            <person name="Jiang X."/>
            <person name="Guan D."/>
            <person name="Cao F."/>
            <person name="Chen H."/>
            <person name="Wang X."/>
            <person name="Shen D."/>
            <person name="Du B."/>
            <person name="Li J."/>
        </authorList>
    </citation>
    <scope>NUCLEOTIDE SEQUENCE [LARGE SCALE GENOMIC DNA]</scope>
    <source>
        <strain evidence="9 10">3016</strain>
    </source>
</reference>
<dbReference type="EMBL" id="CP003235">
    <property type="protein sequence ID" value="AFC28565.1"/>
    <property type="molecule type" value="Genomic_DNA"/>
</dbReference>
<keyword evidence="2 7" id="KW-0813">Transport</keyword>
<dbReference type="PROSITE" id="PS50928">
    <property type="entry name" value="ABC_TM1"/>
    <property type="match status" value="1"/>
</dbReference>
<accession>H6NCF2</accession>
<dbReference type="GO" id="GO:0005886">
    <property type="term" value="C:plasma membrane"/>
    <property type="evidence" value="ECO:0007669"/>
    <property type="project" value="UniProtKB-SubCell"/>
</dbReference>
<keyword evidence="5 7" id="KW-1133">Transmembrane helix</keyword>
<dbReference type="STRING" id="1116391.PM3016_1647"/>
<evidence type="ECO:0000256" key="7">
    <source>
        <dbReference type="RuleBase" id="RU363032"/>
    </source>
</evidence>
<name>H6NCF2_9BACL</name>
<feature type="transmembrane region" description="Helical" evidence="7">
    <location>
        <begin position="251"/>
        <end position="272"/>
    </location>
</feature>
<dbReference type="AlphaFoldDB" id="H6NCF2"/>
<dbReference type="CDD" id="cd06261">
    <property type="entry name" value="TM_PBP2"/>
    <property type="match status" value="1"/>
</dbReference>
<dbReference type="InterPro" id="IPR035906">
    <property type="entry name" value="MetI-like_sf"/>
</dbReference>